<keyword evidence="3" id="KW-1185">Reference proteome</keyword>
<evidence type="ECO:0000259" key="1">
    <source>
        <dbReference type="Pfam" id="PF21607"/>
    </source>
</evidence>
<evidence type="ECO:0000313" key="2">
    <source>
        <dbReference type="EMBL" id="QTD53882.1"/>
    </source>
</evidence>
<dbReference type="PANTHER" id="PTHR32332:SF20">
    <property type="entry name" value="2-NITROPROPANE DIOXYGENASE-LIKE PROTEIN"/>
    <property type="match status" value="1"/>
</dbReference>
<dbReference type="KEGG" id="scor:J3U87_15650"/>
<dbReference type="NCBIfam" id="TIGR02814">
    <property type="entry name" value="pfaD_fam"/>
    <property type="match status" value="1"/>
</dbReference>
<feature type="domain" description="[Acyl-carrier-protein] S-malonyltransferase-like inserted helical" evidence="1">
    <location>
        <begin position="396"/>
        <end position="475"/>
    </location>
</feature>
<dbReference type="SUPFAM" id="SSF51395">
    <property type="entry name" value="FMN-linked oxidoreductases"/>
    <property type="match status" value="1"/>
</dbReference>
<dbReference type="AlphaFoldDB" id="A0A8A4TY42"/>
<dbReference type="InterPro" id="IPR049489">
    <property type="entry name" value="FabD-like_helical_ins"/>
</dbReference>
<gene>
    <name evidence="2" type="ORF">J3U87_15650</name>
</gene>
<name>A0A8A4TY42_SULCO</name>
<sequence length="544" mass="59658">MTQNPFHYIGHWASGPTPPLFAPHQIAEAVQRVREPVFILREHDRGRIGLGFRGTPVSADQPQSRQTTFPLLASLPALFPEWLGDRSFLEAHGVRFPYVAGAMANGIATADMVIAMGKAQMLGFFGAAGLDPDRIEQALDRIEAELNPIGAAWGSNLIHSPNEPRLEAAVVDLYLRRDVRRVSASAYMKLTPHVVRYAVSGLKRDASGRIQRKNFLFAKISRPETARHFMSPPPGDMLNNLVAAGQISAEEAELARHLPLAEDFTVESDSGGHTDNRPLAALFPCIAEVRAECMARYGYDRPIRLGAAGGLGTPSAVAAAFALGAAFVLTGSVNQAAIESGLSESGKQLLAGAGMADVIMAPAADMFELGVEVQVLKRGTMFGIRAHKLYQLYSAYPGLDDLPAKERANLEKHFFKKSLEQAWADTRDFWAERDPREVEKAEANPKHRMALVFRAYLGLSSRWAIAGTPDRLMDYQIWCGPAMGAFNDWTRDSFLARPENRTVTQIAYNLLEGAAVVTRAHQLRSYGVAVPEQAFRYQPRPLTA</sequence>
<dbReference type="Gene3D" id="3.20.20.70">
    <property type="entry name" value="Aldolase class I"/>
    <property type="match status" value="2"/>
</dbReference>
<dbReference type="InterPro" id="IPR013785">
    <property type="entry name" value="Aldolase_TIM"/>
</dbReference>
<organism evidence="2 3">
    <name type="scientific">Sulfidibacter corallicola</name>
    <dbReference type="NCBI Taxonomy" id="2818388"/>
    <lineage>
        <taxon>Bacteria</taxon>
        <taxon>Pseudomonadati</taxon>
        <taxon>Acidobacteriota</taxon>
        <taxon>Holophagae</taxon>
        <taxon>Acanthopleuribacterales</taxon>
        <taxon>Acanthopleuribacteraceae</taxon>
        <taxon>Sulfidibacter</taxon>
    </lineage>
</organism>
<dbReference type="CDD" id="cd04742">
    <property type="entry name" value="NPD_FabD"/>
    <property type="match status" value="1"/>
</dbReference>
<evidence type="ECO:0000313" key="3">
    <source>
        <dbReference type="Proteomes" id="UP000663929"/>
    </source>
</evidence>
<dbReference type="InterPro" id="IPR014179">
    <property type="entry name" value="PfaD-like_TIM-barrel"/>
</dbReference>
<protein>
    <submittedName>
        <fullName evidence="2">PfaD family polyunsaturated fatty acid/polyketide biosynthesis protein</fullName>
    </submittedName>
</protein>
<reference evidence="2" key="1">
    <citation type="submission" date="2021-03" db="EMBL/GenBank/DDBJ databases">
        <title>Acanthopleuribacteraceae sp. M133.</title>
        <authorList>
            <person name="Wang G."/>
        </authorList>
    </citation>
    <scope>NUCLEOTIDE SEQUENCE</scope>
    <source>
        <strain evidence="2">M133</strain>
    </source>
</reference>
<dbReference type="Pfam" id="PF21607">
    <property type="entry name" value="FabD_helical_ins"/>
    <property type="match status" value="1"/>
</dbReference>
<accession>A0A8A4TY42</accession>
<proteinExistence type="predicted"/>
<dbReference type="PANTHER" id="PTHR32332">
    <property type="entry name" value="2-NITROPROPANE DIOXYGENASE"/>
    <property type="match status" value="1"/>
</dbReference>
<dbReference type="Proteomes" id="UP000663929">
    <property type="component" value="Chromosome"/>
</dbReference>
<dbReference type="EMBL" id="CP071793">
    <property type="protein sequence ID" value="QTD53882.1"/>
    <property type="molecule type" value="Genomic_DNA"/>
</dbReference>
<dbReference type="RefSeq" id="WP_237383982.1">
    <property type="nucleotide sequence ID" value="NZ_CP071793.1"/>
</dbReference>